<evidence type="ECO:0000256" key="1">
    <source>
        <dbReference type="ARBA" id="ARBA00000642"/>
    </source>
</evidence>
<dbReference type="Proteomes" id="UP001202248">
    <property type="component" value="Unassembled WGS sequence"/>
</dbReference>
<dbReference type="Pfam" id="PF00162">
    <property type="entry name" value="PGK"/>
    <property type="match status" value="1"/>
</dbReference>
<feature type="binding site" evidence="8">
    <location>
        <position position="151"/>
    </location>
    <ligand>
        <name>substrate</name>
    </ligand>
</feature>
<gene>
    <name evidence="8" type="primary">pgk</name>
    <name evidence="10" type="ORF">MKP09_14965</name>
</gene>
<feature type="binding site" evidence="8">
    <location>
        <position position="118"/>
    </location>
    <ligand>
        <name>substrate</name>
    </ligand>
</feature>
<dbReference type="InterPro" id="IPR015824">
    <property type="entry name" value="Phosphoglycerate_kinase_N"/>
</dbReference>
<proteinExistence type="inferred from homology"/>
<accession>A0ABS9SL52</accession>
<evidence type="ECO:0000256" key="3">
    <source>
        <dbReference type="ARBA" id="ARBA00013061"/>
    </source>
</evidence>
<feature type="binding site" evidence="8">
    <location>
        <position position="295"/>
    </location>
    <ligand>
        <name>ATP</name>
        <dbReference type="ChEBI" id="CHEBI:30616"/>
    </ligand>
</feature>
<evidence type="ECO:0000256" key="6">
    <source>
        <dbReference type="ARBA" id="ARBA00022777"/>
    </source>
</evidence>
<dbReference type="HAMAP" id="MF_00145">
    <property type="entry name" value="Phosphoglyc_kinase"/>
    <property type="match status" value="1"/>
</dbReference>
<evidence type="ECO:0000313" key="11">
    <source>
        <dbReference type="Proteomes" id="UP001202248"/>
    </source>
</evidence>
<keyword evidence="6 8" id="KW-0418">Kinase</keyword>
<dbReference type="CDD" id="cd00318">
    <property type="entry name" value="Phosphoglycerate_kinase"/>
    <property type="match status" value="1"/>
</dbReference>
<evidence type="ECO:0000256" key="9">
    <source>
        <dbReference type="RuleBase" id="RU000532"/>
    </source>
</evidence>
<reference evidence="10 11" key="1">
    <citation type="submission" date="2022-02" db="EMBL/GenBank/DDBJ databases">
        <authorList>
            <person name="Min J."/>
        </authorList>
    </citation>
    <scope>NUCLEOTIDE SEQUENCE [LARGE SCALE GENOMIC DNA]</scope>
    <source>
        <strain evidence="10 11">GR10-1</strain>
    </source>
</reference>
<comment type="pathway">
    <text evidence="8">Carbohydrate degradation; glycolysis; pyruvate from D-glyceraldehyde 3-phosphate: step 2/5.</text>
</comment>
<dbReference type="GO" id="GO:0016301">
    <property type="term" value="F:kinase activity"/>
    <property type="evidence" value="ECO:0007669"/>
    <property type="project" value="UniProtKB-KW"/>
</dbReference>
<evidence type="ECO:0000313" key="10">
    <source>
        <dbReference type="EMBL" id="MCH5599114.1"/>
    </source>
</evidence>
<dbReference type="InterPro" id="IPR036043">
    <property type="entry name" value="Phosphoglycerate_kinase_sf"/>
</dbReference>
<protein>
    <recommendedName>
        <fullName evidence="3 8">Phosphoglycerate kinase</fullName>
        <ecNumber evidence="3 8">2.7.2.3</ecNumber>
    </recommendedName>
</protein>
<feature type="binding site" evidence="8">
    <location>
        <position position="204"/>
    </location>
    <ligand>
        <name>ATP</name>
        <dbReference type="ChEBI" id="CHEBI:30616"/>
    </ligand>
</feature>
<evidence type="ECO:0000256" key="7">
    <source>
        <dbReference type="ARBA" id="ARBA00022840"/>
    </source>
</evidence>
<dbReference type="PRINTS" id="PR00477">
    <property type="entry name" value="PHGLYCKINASE"/>
</dbReference>
<dbReference type="EMBL" id="JAKWBL010000003">
    <property type="protein sequence ID" value="MCH5599114.1"/>
    <property type="molecule type" value="Genomic_DNA"/>
</dbReference>
<feature type="binding site" evidence="8">
    <location>
        <begin position="19"/>
        <end position="21"/>
    </location>
    <ligand>
        <name>substrate</name>
    </ligand>
</feature>
<comment type="catalytic activity">
    <reaction evidence="1 8 9">
        <text>(2R)-3-phosphoglycerate + ATP = (2R)-3-phospho-glyceroyl phosphate + ADP</text>
        <dbReference type="Rhea" id="RHEA:14801"/>
        <dbReference type="ChEBI" id="CHEBI:30616"/>
        <dbReference type="ChEBI" id="CHEBI:57604"/>
        <dbReference type="ChEBI" id="CHEBI:58272"/>
        <dbReference type="ChEBI" id="CHEBI:456216"/>
        <dbReference type="EC" id="2.7.2.3"/>
    </reaction>
</comment>
<keyword evidence="4 8" id="KW-0808">Transferase</keyword>
<feature type="binding site" evidence="8">
    <location>
        <begin position="58"/>
        <end position="61"/>
    </location>
    <ligand>
        <name>substrate</name>
    </ligand>
</feature>
<dbReference type="EC" id="2.7.2.3" evidence="3 8"/>
<comment type="similarity">
    <text evidence="2 8 9">Belongs to the phosphoglycerate kinase family.</text>
</comment>
<evidence type="ECO:0000256" key="2">
    <source>
        <dbReference type="ARBA" id="ARBA00008982"/>
    </source>
</evidence>
<dbReference type="PANTHER" id="PTHR11406">
    <property type="entry name" value="PHOSPHOGLYCERATE KINASE"/>
    <property type="match status" value="1"/>
</dbReference>
<dbReference type="RefSeq" id="WP_240830792.1">
    <property type="nucleotide sequence ID" value="NZ_JAKWBL010000003.1"/>
</dbReference>
<dbReference type="InterPro" id="IPR001576">
    <property type="entry name" value="Phosphoglycerate_kinase"/>
</dbReference>
<evidence type="ECO:0000256" key="4">
    <source>
        <dbReference type="ARBA" id="ARBA00022679"/>
    </source>
</evidence>
<dbReference type="PIRSF" id="PIRSF000724">
    <property type="entry name" value="Pgk"/>
    <property type="match status" value="1"/>
</dbReference>
<sequence>MSKFSNYNFKGQKALVRVDFNVPLNENMEITSDARMKAAIPTIKKILADGGKVILMSHLGRPKTGPEDKFSLKYLVKHLSELLDGAPVLFANDCVGEQAYLTADMMREGEVLLLENLRFYKEEEKGDEAFAEKLSKLGDVYVNDAFGTAHRAHASTAVIAKFFSGDKKMFGLLMEAEVNNAQKVLGDSQKPFTAILGGAKVSDKILIIENLLERATDIIIGGGMAYTFFKAMGGNIGSSLCEEDRLDTAKDILEKAKAKNVNIHLPGESLIANKFAADADTSEAPSNNIPEGWMGLDIAGESRGQFANVIKKSKTILWNGPMGVFEMEKFQGGTKAIADAVAEATENGAFSLVGGGDSVAAVNKFGYADKVSYVSTGGGAMLEFFEGKTLPGIAAISEA</sequence>
<organism evidence="10 11">
    <name type="scientific">Niabella ginsengisoli</name>
    <dbReference type="NCBI Taxonomy" id="522298"/>
    <lineage>
        <taxon>Bacteria</taxon>
        <taxon>Pseudomonadati</taxon>
        <taxon>Bacteroidota</taxon>
        <taxon>Chitinophagia</taxon>
        <taxon>Chitinophagales</taxon>
        <taxon>Chitinophagaceae</taxon>
        <taxon>Niabella</taxon>
    </lineage>
</organism>
<keyword evidence="8" id="KW-0324">Glycolysis</keyword>
<comment type="subcellular location">
    <subcellularLocation>
        <location evidence="8">Cytoplasm</location>
    </subcellularLocation>
</comment>
<keyword evidence="5 8" id="KW-0547">Nucleotide-binding</keyword>
<evidence type="ECO:0000256" key="8">
    <source>
        <dbReference type="HAMAP-Rule" id="MF_00145"/>
    </source>
</evidence>
<evidence type="ECO:0000256" key="5">
    <source>
        <dbReference type="ARBA" id="ARBA00022741"/>
    </source>
</evidence>
<name>A0ABS9SL52_9BACT</name>
<keyword evidence="8" id="KW-0963">Cytoplasm</keyword>
<dbReference type="PANTHER" id="PTHR11406:SF23">
    <property type="entry name" value="PHOSPHOGLYCERATE KINASE 1, CHLOROPLASTIC-RELATED"/>
    <property type="match status" value="1"/>
</dbReference>
<keyword evidence="11" id="KW-1185">Reference proteome</keyword>
<comment type="caution">
    <text evidence="10">The sequence shown here is derived from an EMBL/GenBank/DDBJ whole genome shotgun (WGS) entry which is preliminary data.</text>
</comment>
<comment type="subunit">
    <text evidence="8">Monomer.</text>
</comment>
<feature type="binding site" evidence="8">
    <location>
        <position position="35"/>
    </location>
    <ligand>
        <name>substrate</name>
    </ligand>
</feature>
<feature type="binding site" evidence="8">
    <location>
        <position position="326"/>
    </location>
    <ligand>
        <name>ATP</name>
        <dbReference type="ChEBI" id="CHEBI:30616"/>
    </ligand>
</feature>
<dbReference type="Gene3D" id="3.40.50.1260">
    <property type="entry name" value="Phosphoglycerate kinase, N-terminal domain"/>
    <property type="match status" value="2"/>
</dbReference>
<feature type="binding site" evidence="8">
    <location>
        <begin position="355"/>
        <end position="358"/>
    </location>
    <ligand>
        <name>ATP</name>
        <dbReference type="ChEBI" id="CHEBI:30616"/>
    </ligand>
</feature>
<dbReference type="SUPFAM" id="SSF53748">
    <property type="entry name" value="Phosphoglycerate kinase"/>
    <property type="match status" value="1"/>
</dbReference>
<keyword evidence="7 8" id="KW-0067">ATP-binding</keyword>